<reference evidence="1" key="2">
    <citation type="submission" date="2015-02" db="UniProtKB">
        <authorList>
            <consortium name="EnsemblMetazoa"/>
        </authorList>
    </citation>
    <scope>IDENTIFICATION</scope>
</reference>
<sequence length="76" mass="9340">MKGGKIAFKLIHLFICIEMQNFVNSDFTEFLLIIWFQFSDNRQFAISRTKFLLLDSLRFLVRNFYYYETCIITRFY</sequence>
<evidence type="ECO:0000313" key="2">
    <source>
        <dbReference type="Proteomes" id="UP000014500"/>
    </source>
</evidence>
<proteinExistence type="predicted"/>
<keyword evidence="2" id="KW-1185">Reference proteome</keyword>
<evidence type="ECO:0000313" key="1">
    <source>
        <dbReference type="EnsemblMetazoa" id="SMAR012991-PA"/>
    </source>
</evidence>
<dbReference type="EMBL" id="JH432206">
    <property type="status" value="NOT_ANNOTATED_CDS"/>
    <property type="molecule type" value="Genomic_DNA"/>
</dbReference>
<dbReference type="AlphaFoldDB" id="T1JGL8"/>
<dbReference type="EnsemblMetazoa" id="SMAR012991-RA">
    <property type="protein sequence ID" value="SMAR012991-PA"/>
    <property type="gene ID" value="SMAR012991"/>
</dbReference>
<protein>
    <submittedName>
        <fullName evidence="1">Uncharacterized protein</fullName>
    </submittedName>
</protein>
<name>T1JGL8_STRMM</name>
<reference evidence="2" key="1">
    <citation type="submission" date="2011-05" db="EMBL/GenBank/DDBJ databases">
        <authorList>
            <person name="Richards S.R."/>
            <person name="Qu J."/>
            <person name="Jiang H."/>
            <person name="Jhangiani S.N."/>
            <person name="Agravi P."/>
            <person name="Goodspeed R."/>
            <person name="Gross S."/>
            <person name="Mandapat C."/>
            <person name="Jackson L."/>
            <person name="Mathew T."/>
            <person name="Pu L."/>
            <person name="Thornton R."/>
            <person name="Saada N."/>
            <person name="Wilczek-Boney K.B."/>
            <person name="Lee S."/>
            <person name="Kovar C."/>
            <person name="Wu Y."/>
            <person name="Scherer S.E."/>
            <person name="Worley K.C."/>
            <person name="Muzny D.M."/>
            <person name="Gibbs R."/>
        </authorList>
    </citation>
    <scope>NUCLEOTIDE SEQUENCE</scope>
    <source>
        <strain evidence="2">Brora</strain>
    </source>
</reference>
<dbReference type="HOGENOM" id="CLU_2657604_0_0_1"/>
<accession>T1JGL8</accession>
<organism evidence="1 2">
    <name type="scientific">Strigamia maritima</name>
    <name type="common">European centipede</name>
    <name type="synonym">Geophilus maritimus</name>
    <dbReference type="NCBI Taxonomy" id="126957"/>
    <lineage>
        <taxon>Eukaryota</taxon>
        <taxon>Metazoa</taxon>
        <taxon>Ecdysozoa</taxon>
        <taxon>Arthropoda</taxon>
        <taxon>Myriapoda</taxon>
        <taxon>Chilopoda</taxon>
        <taxon>Pleurostigmophora</taxon>
        <taxon>Geophilomorpha</taxon>
        <taxon>Linotaeniidae</taxon>
        <taxon>Strigamia</taxon>
    </lineage>
</organism>
<dbReference type="Proteomes" id="UP000014500">
    <property type="component" value="Unassembled WGS sequence"/>
</dbReference>